<evidence type="ECO:0000313" key="3">
    <source>
        <dbReference type="Proteomes" id="UP000035762"/>
    </source>
</evidence>
<protein>
    <submittedName>
        <fullName evidence="2">Uncharacterized protein</fullName>
    </submittedName>
</protein>
<evidence type="ECO:0000313" key="2">
    <source>
        <dbReference type="EMBL" id="CEG07155.1"/>
    </source>
</evidence>
<dbReference type="AlphaFoldDB" id="A0A090MHU0"/>
<proteinExistence type="predicted"/>
<feature type="region of interest" description="Disordered" evidence="1">
    <location>
        <begin position="18"/>
        <end position="52"/>
    </location>
</feature>
<comment type="caution">
    <text evidence="2">The sequence shown here is derived from an EMBL/GenBank/DDBJ whole genome shotgun (WGS) entry which is preliminary data.</text>
</comment>
<sequence>MPVPIAINVNMLRFHVATERQPRTKNGAPAHSTTGVASASDSQFDMTGDTRC</sequence>
<gene>
    <name evidence="2" type="ORF">BN961_00537</name>
</gene>
<feature type="compositionally biased region" description="Polar residues" evidence="1">
    <location>
        <begin position="31"/>
        <end position="45"/>
    </location>
</feature>
<reference evidence="2 3" key="1">
    <citation type="journal article" date="2014" name="Genome Announc.">
        <title>Genome Sequence of Afipia felis Strain 76713, Isolated in Hospital Water Using an Amoeba Co-Culture Procedure.</title>
        <authorList>
            <person name="Benamar S."/>
            <person name="La Scola B."/>
            <person name="Croce O."/>
        </authorList>
    </citation>
    <scope>NUCLEOTIDE SEQUENCE [LARGE SCALE GENOMIC DNA]</scope>
    <source>
        <strain evidence="2 3">76713</strain>
    </source>
</reference>
<name>A0A090MHU0_AFIFE</name>
<evidence type="ECO:0000256" key="1">
    <source>
        <dbReference type="SAM" id="MobiDB-lite"/>
    </source>
</evidence>
<accession>A0A090MHU0</accession>
<organism evidence="2 3">
    <name type="scientific">Afipia felis</name>
    <name type="common">Cat scratch disease bacillus</name>
    <dbReference type="NCBI Taxonomy" id="1035"/>
    <lineage>
        <taxon>Bacteria</taxon>
        <taxon>Pseudomonadati</taxon>
        <taxon>Pseudomonadota</taxon>
        <taxon>Alphaproteobacteria</taxon>
        <taxon>Hyphomicrobiales</taxon>
        <taxon>Nitrobacteraceae</taxon>
        <taxon>Afipia</taxon>
    </lineage>
</organism>
<keyword evidence="3" id="KW-1185">Reference proteome</keyword>
<dbReference type="Proteomes" id="UP000035762">
    <property type="component" value="Unassembled WGS sequence"/>
</dbReference>
<dbReference type="EMBL" id="CCAZ020000001">
    <property type="protein sequence ID" value="CEG07155.1"/>
    <property type="molecule type" value="Genomic_DNA"/>
</dbReference>